<feature type="compositionally biased region" description="Basic and acidic residues" evidence="1">
    <location>
        <begin position="106"/>
        <end position="128"/>
    </location>
</feature>
<evidence type="ECO:0000313" key="3">
    <source>
        <dbReference type="Proteomes" id="UP000729402"/>
    </source>
</evidence>
<evidence type="ECO:0000313" key="2">
    <source>
        <dbReference type="EMBL" id="KAG8083345.1"/>
    </source>
</evidence>
<feature type="compositionally biased region" description="Pro residues" evidence="1">
    <location>
        <begin position="84"/>
        <end position="100"/>
    </location>
</feature>
<dbReference type="EMBL" id="JAAALK010000085">
    <property type="protein sequence ID" value="KAG8083345.1"/>
    <property type="molecule type" value="Genomic_DNA"/>
</dbReference>
<accession>A0A8J5SYH9</accession>
<organism evidence="2 3">
    <name type="scientific">Zizania palustris</name>
    <name type="common">Northern wild rice</name>
    <dbReference type="NCBI Taxonomy" id="103762"/>
    <lineage>
        <taxon>Eukaryota</taxon>
        <taxon>Viridiplantae</taxon>
        <taxon>Streptophyta</taxon>
        <taxon>Embryophyta</taxon>
        <taxon>Tracheophyta</taxon>
        <taxon>Spermatophyta</taxon>
        <taxon>Magnoliopsida</taxon>
        <taxon>Liliopsida</taxon>
        <taxon>Poales</taxon>
        <taxon>Poaceae</taxon>
        <taxon>BOP clade</taxon>
        <taxon>Oryzoideae</taxon>
        <taxon>Oryzeae</taxon>
        <taxon>Zizaniinae</taxon>
        <taxon>Zizania</taxon>
    </lineage>
</organism>
<dbReference type="AlphaFoldDB" id="A0A8J5SYH9"/>
<feature type="compositionally biased region" description="Low complexity" evidence="1">
    <location>
        <begin position="70"/>
        <end position="83"/>
    </location>
</feature>
<feature type="compositionally biased region" description="Low complexity" evidence="1">
    <location>
        <begin position="42"/>
        <end position="55"/>
    </location>
</feature>
<reference evidence="2" key="1">
    <citation type="journal article" date="2021" name="bioRxiv">
        <title>Whole Genome Assembly and Annotation of Northern Wild Rice, Zizania palustris L., Supports a Whole Genome Duplication in the Zizania Genus.</title>
        <authorList>
            <person name="Haas M."/>
            <person name="Kono T."/>
            <person name="Macchietto M."/>
            <person name="Millas R."/>
            <person name="McGilp L."/>
            <person name="Shao M."/>
            <person name="Duquette J."/>
            <person name="Hirsch C.N."/>
            <person name="Kimball J."/>
        </authorList>
    </citation>
    <scope>NUCLEOTIDE SEQUENCE</scope>
    <source>
        <tissue evidence="2">Fresh leaf tissue</tissue>
    </source>
</reference>
<comment type="caution">
    <text evidence="2">The sequence shown here is derived from an EMBL/GenBank/DDBJ whole genome shotgun (WGS) entry which is preliminary data.</text>
</comment>
<dbReference type="Proteomes" id="UP000729402">
    <property type="component" value="Unassembled WGS sequence"/>
</dbReference>
<reference evidence="2" key="2">
    <citation type="submission" date="2021-02" db="EMBL/GenBank/DDBJ databases">
        <authorList>
            <person name="Kimball J.A."/>
            <person name="Haas M.W."/>
            <person name="Macchietto M."/>
            <person name="Kono T."/>
            <person name="Duquette J."/>
            <person name="Shao M."/>
        </authorList>
    </citation>
    <scope>NUCLEOTIDE SEQUENCE</scope>
    <source>
        <tissue evidence="2">Fresh leaf tissue</tissue>
    </source>
</reference>
<keyword evidence="3" id="KW-1185">Reference proteome</keyword>
<evidence type="ECO:0000256" key="1">
    <source>
        <dbReference type="SAM" id="MobiDB-lite"/>
    </source>
</evidence>
<proteinExistence type="predicted"/>
<protein>
    <submittedName>
        <fullName evidence="2">Uncharacterized protein</fullName>
    </submittedName>
</protein>
<name>A0A8J5SYH9_ZIZPA</name>
<sequence length="187" mass="20743">MLSQAQCYQELMVFSLARLPSSPLCLPVTASTPLSALRSPLAARHPTTTSASTTAPYPPPPHRPHRILRHPVTTSATATTSAPATPPPPLPPPPPSPPPGRCYDNLSRDTKTLRPPHPEIPQREQERRGFFNFGEIRDFTHRSLHELLPSHVFVFSPHSCIPIIPRLLELFARADAEYLIISLIFSF</sequence>
<feature type="region of interest" description="Disordered" evidence="1">
    <location>
        <begin position="39"/>
        <end position="128"/>
    </location>
</feature>
<gene>
    <name evidence="2" type="ORF">GUJ93_ZPchr0015g6790</name>
</gene>